<name>A0A6C0JRL2_9ZZZZ</name>
<evidence type="ECO:0000313" key="1">
    <source>
        <dbReference type="EMBL" id="QHU07456.1"/>
    </source>
</evidence>
<sequence length="127" mass="15281">MIWDSLPDCLLETIYKKIVISQPNNLLKDIKSYKNTIDYINDNLEQNQFVGRYNEWLILIYILNIYFKKETLEYRTNKFIKLEMFIQNTNNLQIKYQGGFYWINRYVAKMSISERNSLVSCLNGDNL</sequence>
<accession>A0A6C0JRL2</accession>
<reference evidence="1" key="1">
    <citation type="journal article" date="2020" name="Nature">
        <title>Giant virus diversity and host interactions through global metagenomics.</title>
        <authorList>
            <person name="Schulz F."/>
            <person name="Roux S."/>
            <person name="Paez-Espino D."/>
            <person name="Jungbluth S."/>
            <person name="Walsh D.A."/>
            <person name="Denef V.J."/>
            <person name="McMahon K.D."/>
            <person name="Konstantinidis K.T."/>
            <person name="Eloe-Fadrosh E.A."/>
            <person name="Kyrpides N.C."/>
            <person name="Woyke T."/>
        </authorList>
    </citation>
    <scope>NUCLEOTIDE SEQUENCE</scope>
    <source>
        <strain evidence="1">GVMAG-S-1040241-154</strain>
    </source>
</reference>
<dbReference type="EMBL" id="MN740684">
    <property type="protein sequence ID" value="QHU07456.1"/>
    <property type="molecule type" value="Genomic_DNA"/>
</dbReference>
<dbReference type="AlphaFoldDB" id="A0A6C0JRL2"/>
<protein>
    <submittedName>
        <fullName evidence="1">Uncharacterized protein</fullName>
    </submittedName>
</protein>
<organism evidence="1">
    <name type="scientific">viral metagenome</name>
    <dbReference type="NCBI Taxonomy" id="1070528"/>
    <lineage>
        <taxon>unclassified sequences</taxon>
        <taxon>metagenomes</taxon>
        <taxon>organismal metagenomes</taxon>
    </lineage>
</organism>
<proteinExistence type="predicted"/>